<accession>A0AA38LXB7</accession>
<dbReference type="PANTHER" id="PTHR46128:SF329">
    <property type="entry name" value="MITOCHONDRIAL GROUP I INTRON SPLICING FACTOR DMR1"/>
    <property type="match status" value="1"/>
</dbReference>
<evidence type="ECO:0000256" key="2">
    <source>
        <dbReference type="PROSITE-ProRule" id="PRU00708"/>
    </source>
</evidence>
<dbReference type="InterPro" id="IPR050872">
    <property type="entry name" value="PPR_P_subfamily"/>
</dbReference>
<dbReference type="NCBIfam" id="TIGR00756">
    <property type="entry name" value="PPR"/>
    <property type="match status" value="2"/>
</dbReference>
<dbReference type="Gene3D" id="1.25.40.10">
    <property type="entry name" value="Tetratricopeptide repeat domain"/>
    <property type="match status" value="3"/>
</dbReference>
<sequence length="716" mass="79362">MTAAADHDGAARVVQHLQTDLASLPHSALSAVLEHASRNFDVLEVRRTWSVLTKRFDPTSRDKTNFLRRTLELHNPEVADTQLRQFFGWVDHPDALSLLLTAHIAANDIPSARDVFDKLMAVRPSVTIVNKMLGMYAANVNADPAVELFDGMADFGLTPNIASYTSLIALFANTRDAENARNVFGLMEDSGIRPDASAYSAVLNAEVEAGEWLEAAKRWDGIPNHLQNVPDVVSVILKAYILLSIPTQRVIEIFRRIERPTSYLWSLAMQSAVDNDEIPLAYQLLSEMDDAAAASSRAPQPSVYHFSILLHGYMRTGRRREARETYDDMLERGIIPSSVTYGMIMGAFKKIEGSSGLEQATQFAESLDTTAWHIRGAARGRAAARENMYGPLVSMSGASGQLGRAEEYLELAAEEPTLPLYTRLMDAYRQAGRTDSVMAIWEKAFELACVTSRQTASDLLGGKPTSRARDNLLCMPLSIVLDALASAGRYLDVRRVWDSVQKAGFGFDAQNYNHYATALARTGDVDRAFSIVENILLPRWEEIKKRRVVAMRETAFGLLPPPEEAPAVEDVPTSPPARTNNRRHEERYSVGALLTDPSRARGSIDSGVLRHWRPSDVLWRPSLLTLSVLEHAYSQLQDLNRGAWMALGGSEEDADAEEGAGEVALPRFGGAPIRDVDGEVKKTTPRAVLFRLNRKYTKVVALVMFHRRQRSAKKSS</sequence>
<dbReference type="Proteomes" id="UP001164286">
    <property type="component" value="Unassembled WGS sequence"/>
</dbReference>
<dbReference type="Pfam" id="PF13041">
    <property type="entry name" value="PPR_2"/>
    <property type="match status" value="1"/>
</dbReference>
<comment type="similarity">
    <text evidence="1">Belongs to the PPR family. P subfamily.</text>
</comment>
<dbReference type="GeneID" id="77725859"/>
<dbReference type="PROSITE" id="PS51375">
    <property type="entry name" value="PPR"/>
    <property type="match status" value="2"/>
</dbReference>
<dbReference type="RefSeq" id="XP_052947591.1">
    <property type="nucleotide sequence ID" value="XM_053086658.1"/>
</dbReference>
<dbReference type="InterPro" id="IPR011990">
    <property type="entry name" value="TPR-like_helical_dom_sf"/>
</dbReference>
<dbReference type="PANTHER" id="PTHR46128">
    <property type="entry name" value="MITOCHONDRIAL GROUP I INTRON SPLICING FACTOR CCM1"/>
    <property type="match status" value="1"/>
</dbReference>
<protein>
    <recommendedName>
        <fullName evidence="6">Pentacotripeptide-repeat region of PRORP domain-containing protein</fullName>
    </recommendedName>
</protein>
<proteinExistence type="inferred from homology"/>
<name>A0AA38LXB7_9TREE</name>
<dbReference type="InterPro" id="IPR002885">
    <property type="entry name" value="PPR_rpt"/>
</dbReference>
<dbReference type="AlphaFoldDB" id="A0AA38LXB7"/>
<gene>
    <name evidence="4" type="ORF">MKK02DRAFT_23011</name>
</gene>
<dbReference type="Pfam" id="PF13812">
    <property type="entry name" value="PPR_3"/>
    <property type="match status" value="1"/>
</dbReference>
<feature type="region of interest" description="Disordered" evidence="3">
    <location>
        <begin position="561"/>
        <end position="583"/>
    </location>
</feature>
<reference evidence="4" key="1">
    <citation type="journal article" date="2022" name="G3 (Bethesda)">
        <title>High quality genome of the basidiomycete yeast Dioszegia hungarica PDD-24b-2 isolated from cloud water.</title>
        <authorList>
            <person name="Jarrige D."/>
            <person name="Haridas S."/>
            <person name="Bleykasten-Grosshans C."/>
            <person name="Joly M."/>
            <person name="Nadalig T."/>
            <person name="Sancelme M."/>
            <person name="Vuilleumier S."/>
            <person name="Grigoriev I.V."/>
            <person name="Amato P."/>
            <person name="Bringel F."/>
        </authorList>
    </citation>
    <scope>NUCLEOTIDE SEQUENCE</scope>
    <source>
        <strain evidence="4">PDD-24b-2</strain>
    </source>
</reference>
<keyword evidence="5" id="KW-1185">Reference proteome</keyword>
<evidence type="ECO:0000313" key="4">
    <source>
        <dbReference type="EMBL" id="KAI9637814.1"/>
    </source>
</evidence>
<evidence type="ECO:0008006" key="6">
    <source>
        <dbReference type="Google" id="ProtNLM"/>
    </source>
</evidence>
<feature type="repeat" description="PPR" evidence="2">
    <location>
        <begin position="302"/>
        <end position="336"/>
    </location>
</feature>
<dbReference type="EMBL" id="JAKWFO010000003">
    <property type="protein sequence ID" value="KAI9637814.1"/>
    <property type="molecule type" value="Genomic_DNA"/>
</dbReference>
<comment type="caution">
    <text evidence="4">The sequence shown here is derived from an EMBL/GenBank/DDBJ whole genome shotgun (WGS) entry which is preliminary data.</text>
</comment>
<evidence type="ECO:0000256" key="1">
    <source>
        <dbReference type="ARBA" id="ARBA00007626"/>
    </source>
</evidence>
<organism evidence="4 5">
    <name type="scientific">Dioszegia hungarica</name>
    <dbReference type="NCBI Taxonomy" id="4972"/>
    <lineage>
        <taxon>Eukaryota</taxon>
        <taxon>Fungi</taxon>
        <taxon>Dikarya</taxon>
        <taxon>Basidiomycota</taxon>
        <taxon>Agaricomycotina</taxon>
        <taxon>Tremellomycetes</taxon>
        <taxon>Tremellales</taxon>
        <taxon>Bulleribasidiaceae</taxon>
        <taxon>Dioszegia</taxon>
    </lineage>
</organism>
<evidence type="ECO:0000256" key="3">
    <source>
        <dbReference type="SAM" id="MobiDB-lite"/>
    </source>
</evidence>
<feature type="repeat" description="PPR" evidence="2">
    <location>
        <begin position="160"/>
        <end position="194"/>
    </location>
</feature>
<evidence type="ECO:0000313" key="5">
    <source>
        <dbReference type="Proteomes" id="UP001164286"/>
    </source>
</evidence>